<evidence type="ECO:0008006" key="4">
    <source>
        <dbReference type="Google" id="ProtNLM"/>
    </source>
</evidence>
<name>A0A9P4IZ51_9PEZI</name>
<organism evidence="2 3">
    <name type="scientific">Myriangium duriaei CBS 260.36</name>
    <dbReference type="NCBI Taxonomy" id="1168546"/>
    <lineage>
        <taxon>Eukaryota</taxon>
        <taxon>Fungi</taxon>
        <taxon>Dikarya</taxon>
        <taxon>Ascomycota</taxon>
        <taxon>Pezizomycotina</taxon>
        <taxon>Dothideomycetes</taxon>
        <taxon>Dothideomycetidae</taxon>
        <taxon>Myriangiales</taxon>
        <taxon>Myriangiaceae</taxon>
        <taxon>Myriangium</taxon>
    </lineage>
</organism>
<protein>
    <recommendedName>
        <fullName evidence="4">C2H2-type domain-containing protein</fullName>
    </recommendedName>
</protein>
<feature type="compositionally biased region" description="Basic residues" evidence="1">
    <location>
        <begin position="323"/>
        <end position="338"/>
    </location>
</feature>
<reference evidence="2" key="1">
    <citation type="journal article" date="2020" name="Stud. Mycol.">
        <title>101 Dothideomycetes genomes: a test case for predicting lifestyles and emergence of pathogens.</title>
        <authorList>
            <person name="Haridas S."/>
            <person name="Albert R."/>
            <person name="Binder M."/>
            <person name="Bloem J."/>
            <person name="Labutti K."/>
            <person name="Salamov A."/>
            <person name="Andreopoulos B."/>
            <person name="Baker S."/>
            <person name="Barry K."/>
            <person name="Bills G."/>
            <person name="Bluhm B."/>
            <person name="Cannon C."/>
            <person name="Castanera R."/>
            <person name="Culley D."/>
            <person name="Daum C."/>
            <person name="Ezra D."/>
            <person name="Gonzalez J."/>
            <person name="Henrissat B."/>
            <person name="Kuo A."/>
            <person name="Liang C."/>
            <person name="Lipzen A."/>
            <person name="Lutzoni F."/>
            <person name="Magnuson J."/>
            <person name="Mondo S."/>
            <person name="Nolan M."/>
            <person name="Ohm R."/>
            <person name="Pangilinan J."/>
            <person name="Park H.-J."/>
            <person name="Ramirez L."/>
            <person name="Alfaro M."/>
            <person name="Sun H."/>
            <person name="Tritt A."/>
            <person name="Yoshinaga Y."/>
            <person name="Zwiers L.-H."/>
            <person name="Turgeon B."/>
            <person name="Goodwin S."/>
            <person name="Spatafora J."/>
            <person name="Crous P."/>
            <person name="Grigoriev I."/>
        </authorList>
    </citation>
    <scope>NUCLEOTIDE SEQUENCE</scope>
    <source>
        <strain evidence="2">CBS 260.36</strain>
    </source>
</reference>
<evidence type="ECO:0000313" key="3">
    <source>
        <dbReference type="Proteomes" id="UP000799439"/>
    </source>
</evidence>
<dbReference type="Proteomes" id="UP000799439">
    <property type="component" value="Unassembled WGS sequence"/>
</dbReference>
<comment type="caution">
    <text evidence="2">The sequence shown here is derived from an EMBL/GenBank/DDBJ whole genome shotgun (WGS) entry which is preliminary data.</text>
</comment>
<accession>A0A9P4IZ51</accession>
<proteinExistence type="predicted"/>
<dbReference type="OrthoDB" id="6077919at2759"/>
<evidence type="ECO:0000256" key="1">
    <source>
        <dbReference type="SAM" id="MobiDB-lite"/>
    </source>
</evidence>
<evidence type="ECO:0000313" key="2">
    <source>
        <dbReference type="EMBL" id="KAF2151356.1"/>
    </source>
</evidence>
<feature type="region of interest" description="Disordered" evidence="1">
    <location>
        <begin position="318"/>
        <end position="351"/>
    </location>
</feature>
<dbReference type="AlphaFoldDB" id="A0A9P4IZ51"/>
<gene>
    <name evidence="2" type="ORF">K461DRAFT_171807</name>
</gene>
<dbReference type="EMBL" id="ML996088">
    <property type="protein sequence ID" value="KAF2151356.1"/>
    <property type="molecule type" value="Genomic_DNA"/>
</dbReference>
<sequence length="351" mass="38989">MSNFPPQHDPTSPFCMDWNPFIGGAQAPSISSGYEMHLDQAALGPEFDDSNVPTDDLGFSFNDDFPLPLPDVDAALDDMGGDFAYMSPASPFSTGPFSYGQDPGQNVSLSIDDILPGNANTHVNASPWNASMPRSDPTARAGSFQFAGQPRHEFMQSLPSSFPGVSWIDSGYVSQPPTDTASLISAPSALMVPASDASDCQETMERPAKKARKTVFCNVPGPHRTREFNNIHDLERHQRSTHGMVSHHSQGNYFRCVVENCRNPTKIWDRKDNFRSHLVRRHFAGKNDDENREELDNLVQQSRTNMSQEDIVMNHMKKEAAKRTSRQTAKRRLARKISRMGSDGFPAANDR</sequence>
<keyword evidence="3" id="KW-1185">Reference proteome</keyword>